<protein>
    <recommendedName>
        <fullName evidence="1">Hedgehog protein Hint domain-containing protein</fullName>
    </recommendedName>
</protein>
<dbReference type="GO" id="GO:0016540">
    <property type="term" value="P:protein autoprocessing"/>
    <property type="evidence" value="ECO:0007669"/>
    <property type="project" value="InterPro"/>
</dbReference>
<dbReference type="PANTHER" id="PTHR46706:SF12">
    <property type="entry name" value="PROTEIN QUA-1-RELATED"/>
    <property type="match status" value="1"/>
</dbReference>
<dbReference type="AlphaFoldDB" id="A0AAW1T9G9"/>
<dbReference type="EMBL" id="JALJOV010000210">
    <property type="protein sequence ID" value="KAK9865868.1"/>
    <property type="molecule type" value="Genomic_DNA"/>
</dbReference>
<dbReference type="Pfam" id="PF01079">
    <property type="entry name" value="Hint"/>
    <property type="match status" value="1"/>
</dbReference>
<dbReference type="CDD" id="cd00081">
    <property type="entry name" value="Hint"/>
    <property type="match status" value="1"/>
</dbReference>
<comment type="caution">
    <text evidence="2">The sequence shown here is derived from an EMBL/GenBank/DDBJ whole genome shotgun (WGS) entry which is preliminary data.</text>
</comment>
<reference evidence="2 3" key="1">
    <citation type="journal article" date="2024" name="Nat. Commun.">
        <title>Phylogenomics reveals the evolutionary origins of lichenization in chlorophyte algae.</title>
        <authorList>
            <person name="Puginier C."/>
            <person name="Libourel C."/>
            <person name="Otte J."/>
            <person name="Skaloud P."/>
            <person name="Haon M."/>
            <person name="Grisel S."/>
            <person name="Petersen M."/>
            <person name="Berrin J.G."/>
            <person name="Delaux P.M."/>
            <person name="Dal Grande F."/>
            <person name="Keller J."/>
        </authorList>
    </citation>
    <scope>NUCLEOTIDE SEQUENCE [LARGE SCALE GENOMIC DNA]</scope>
    <source>
        <strain evidence="2 3">SAG 2523</strain>
    </source>
</reference>
<accession>A0AAW1T9G9</accession>
<feature type="domain" description="Hedgehog protein Hint" evidence="1">
    <location>
        <begin position="83"/>
        <end position="166"/>
    </location>
</feature>
<evidence type="ECO:0000259" key="1">
    <source>
        <dbReference type="Pfam" id="PF01079"/>
    </source>
</evidence>
<gene>
    <name evidence="2" type="ORF">WJX84_010132</name>
</gene>
<dbReference type="Proteomes" id="UP001485043">
    <property type="component" value="Unassembled WGS sequence"/>
</dbReference>
<dbReference type="SUPFAM" id="SSF51294">
    <property type="entry name" value="Hedgehog/intein (Hint) domain"/>
    <property type="match status" value="1"/>
</dbReference>
<dbReference type="InterPro" id="IPR001767">
    <property type="entry name" value="Hedgehog_Hint"/>
</dbReference>
<dbReference type="Gene3D" id="2.170.16.10">
    <property type="entry name" value="Hedgehog/Intein (Hint) domain"/>
    <property type="match status" value="1"/>
</dbReference>
<keyword evidence="3" id="KW-1185">Reference proteome</keyword>
<dbReference type="PANTHER" id="PTHR46706">
    <property type="entry name" value="PROTEIN QUA-1-RELATED"/>
    <property type="match status" value="1"/>
</dbReference>
<name>A0AAW1T9G9_9CHLO</name>
<dbReference type="InterPro" id="IPR036844">
    <property type="entry name" value="Hint_dom_sf"/>
</dbReference>
<organism evidence="2 3">
    <name type="scientific">Apatococcus fuscideae</name>
    <dbReference type="NCBI Taxonomy" id="2026836"/>
    <lineage>
        <taxon>Eukaryota</taxon>
        <taxon>Viridiplantae</taxon>
        <taxon>Chlorophyta</taxon>
        <taxon>core chlorophytes</taxon>
        <taxon>Trebouxiophyceae</taxon>
        <taxon>Chlorellales</taxon>
        <taxon>Chlorellaceae</taxon>
        <taxon>Apatococcus</taxon>
    </lineage>
</organism>
<proteinExistence type="predicted"/>
<evidence type="ECO:0000313" key="3">
    <source>
        <dbReference type="Proteomes" id="UP001485043"/>
    </source>
</evidence>
<dbReference type="InterPro" id="IPR052140">
    <property type="entry name" value="Dev_Signal_Hedgehog-like"/>
</dbReference>
<sequence length="197" mass="20606">MHLPSECPTYLTGGWGRNEPAYSSTGTVSQLDLLDNSLSASCTTAFPEIVDCFSGYLVTSTGDLATLASTSTSQSGCPVGNLTVTGCFPGSASAYVQLQDGRRVAKPMQDLAVGDQVLVAQASGKLAFEDIFMFSHQSADLSKFVQIQTLSGSSITVSPDHYLQVLPVGRGQAPELTNRGGKAAAYGTVTIRARNNS</sequence>
<evidence type="ECO:0000313" key="2">
    <source>
        <dbReference type="EMBL" id="KAK9865868.1"/>
    </source>
</evidence>